<comment type="catalytic activity">
    <reaction evidence="8">
        <text>adenosine + phosphate = alpha-D-ribose 1-phosphate + adenine</text>
        <dbReference type="Rhea" id="RHEA:27642"/>
        <dbReference type="ChEBI" id="CHEBI:16335"/>
        <dbReference type="ChEBI" id="CHEBI:16708"/>
        <dbReference type="ChEBI" id="CHEBI:43474"/>
        <dbReference type="ChEBI" id="CHEBI:57720"/>
        <dbReference type="EC" id="2.4.2.1"/>
    </reaction>
    <physiologicalReaction direction="left-to-right" evidence="8">
        <dbReference type="Rhea" id="RHEA:27643"/>
    </physiologicalReaction>
</comment>
<evidence type="ECO:0000313" key="11">
    <source>
        <dbReference type="EMBL" id="AGA90933.1"/>
    </source>
</evidence>
<keyword evidence="5" id="KW-0378">Hydrolase</keyword>
<dbReference type="STRING" id="765912.Thimo_2185"/>
<evidence type="ECO:0000256" key="9">
    <source>
        <dbReference type="ARBA" id="ARBA00049893"/>
    </source>
</evidence>
<dbReference type="PATRIC" id="fig|765912.4.peg.2143"/>
<dbReference type="NCBIfam" id="TIGR00726">
    <property type="entry name" value="peptidoglycan editing factor PgeF"/>
    <property type="match status" value="1"/>
</dbReference>
<dbReference type="PANTHER" id="PTHR30616:SF2">
    <property type="entry name" value="PURINE NUCLEOSIDE PHOSPHORYLASE LACC1"/>
    <property type="match status" value="1"/>
</dbReference>
<evidence type="ECO:0000256" key="1">
    <source>
        <dbReference type="ARBA" id="ARBA00000553"/>
    </source>
</evidence>
<comment type="catalytic activity">
    <reaction evidence="1">
        <text>inosine + phosphate = alpha-D-ribose 1-phosphate + hypoxanthine</text>
        <dbReference type="Rhea" id="RHEA:27646"/>
        <dbReference type="ChEBI" id="CHEBI:17368"/>
        <dbReference type="ChEBI" id="CHEBI:17596"/>
        <dbReference type="ChEBI" id="CHEBI:43474"/>
        <dbReference type="ChEBI" id="CHEBI:57720"/>
        <dbReference type="EC" id="2.4.2.1"/>
    </reaction>
    <physiologicalReaction direction="left-to-right" evidence="1">
        <dbReference type="Rhea" id="RHEA:27647"/>
    </physiologicalReaction>
</comment>
<accession>L0GVY0</accession>
<comment type="similarity">
    <text evidence="2 10">Belongs to the purine nucleoside phosphorylase YfiH/LACC1 family.</text>
</comment>
<reference evidence="11 12" key="1">
    <citation type="submission" date="2011-09" db="EMBL/GenBank/DDBJ databases">
        <title>Complete sequence of chromosome of Thioflavicoccus mobilis 8321.</title>
        <authorList>
            <consortium name="US DOE Joint Genome Institute"/>
            <person name="Lucas S."/>
            <person name="Han J."/>
            <person name="Lapidus A."/>
            <person name="Cheng J.-F."/>
            <person name="Goodwin L."/>
            <person name="Pitluck S."/>
            <person name="Peters L."/>
            <person name="Ovchinnikova G."/>
            <person name="Lu M."/>
            <person name="Detter J.C."/>
            <person name="Han C."/>
            <person name="Tapia R."/>
            <person name="Land M."/>
            <person name="Hauser L."/>
            <person name="Kyrpides N."/>
            <person name="Ivanova N."/>
            <person name="Pagani I."/>
            <person name="Vogl K."/>
            <person name="Liu Z."/>
            <person name="Imhoff J."/>
            <person name="Thiel V."/>
            <person name="Frigaard N.-U."/>
            <person name="Bryant D."/>
            <person name="Woyke T."/>
        </authorList>
    </citation>
    <scope>NUCLEOTIDE SEQUENCE [LARGE SCALE GENOMIC DNA]</scope>
    <source>
        <strain evidence="11 12">8321</strain>
    </source>
</reference>
<evidence type="ECO:0000256" key="8">
    <source>
        <dbReference type="ARBA" id="ARBA00048968"/>
    </source>
</evidence>
<dbReference type="InterPro" id="IPR011324">
    <property type="entry name" value="Cytotoxic_necrot_fac-like_cat"/>
</dbReference>
<dbReference type="SUPFAM" id="SSF64438">
    <property type="entry name" value="CNF1/YfiH-like putative cysteine hydrolases"/>
    <property type="match status" value="1"/>
</dbReference>
<dbReference type="CDD" id="cd16833">
    <property type="entry name" value="YfiH"/>
    <property type="match status" value="1"/>
</dbReference>
<proteinExistence type="inferred from homology"/>
<dbReference type="GO" id="GO:0005507">
    <property type="term" value="F:copper ion binding"/>
    <property type="evidence" value="ECO:0007669"/>
    <property type="project" value="TreeGrafter"/>
</dbReference>
<keyword evidence="12" id="KW-1185">Reference proteome</keyword>
<protein>
    <recommendedName>
        <fullName evidence="10">Purine nucleoside phosphorylase</fullName>
    </recommendedName>
</protein>
<evidence type="ECO:0000256" key="6">
    <source>
        <dbReference type="ARBA" id="ARBA00022833"/>
    </source>
</evidence>
<gene>
    <name evidence="11" type="ORF">Thimo_2185</name>
</gene>
<sequence>MMRPEMAWIEPNWPAPRGVRALSTTRQGGISQGPYRSLNLAAHVGDDSAAVAHNRALLVAHAGLPAEPDWLRQVHGCAVATAGADGACVEADAVVAERPGLVCAVLTADCLPVLLCDRAGERVAAVHAGWRGLADGVIEAAVSRMGGLSGTLLAWLGPAIGPDAFEVGAEVRERFIGADPAAQGAFRPRPQGKWLADLYRLARQRLARAGVSDVWGGEYCTYRDAGRFFSYRRDRTCGRMATLIWRVPS</sequence>
<evidence type="ECO:0000256" key="10">
    <source>
        <dbReference type="RuleBase" id="RU361274"/>
    </source>
</evidence>
<organism evidence="11 12">
    <name type="scientific">Thioflavicoccus mobilis 8321</name>
    <dbReference type="NCBI Taxonomy" id="765912"/>
    <lineage>
        <taxon>Bacteria</taxon>
        <taxon>Pseudomonadati</taxon>
        <taxon>Pseudomonadota</taxon>
        <taxon>Gammaproteobacteria</taxon>
        <taxon>Chromatiales</taxon>
        <taxon>Chromatiaceae</taxon>
        <taxon>Thioflavicoccus</taxon>
    </lineage>
</organism>
<keyword evidence="6" id="KW-0862">Zinc</keyword>
<evidence type="ECO:0000256" key="7">
    <source>
        <dbReference type="ARBA" id="ARBA00047989"/>
    </source>
</evidence>
<dbReference type="eggNOG" id="COG1496">
    <property type="taxonomic scope" value="Bacteria"/>
</dbReference>
<dbReference type="KEGG" id="tmb:Thimo_2185"/>
<dbReference type="Pfam" id="PF02578">
    <property type="entry name" value="Cu-oxidase_4"/>
    <property type="match status" value="1"/>
</dbReference>
<dbReference type="RefSeq" id="WP_015281072.1">
    <property type="nucleotide sequence ID" value="NC_019940.1"/>
</dbReference>
<comment type="catalytic activity">
    <reaction evidence="9">
        <text>S-methyl-5'-thioadenosine + phosphate = 5-(methylsulfanyl)-alpha-D-ribose 1-phosphate + adenine</text>
        <dbReference type="Rhea" id="RHEA:11852"/>
        <dbReference type="ChEBI" id="CHEBI:16708"/>
        <dbReference type="ChEBI" id="CHEBI:17509"/>
        <dbReference type="ChEBI" id="CHEBI:43474"/>
        <dbReference type="ChEBI" id="CHEBI:58533"/>
        <dbReference type="EC" id="2.4.2.28"/>
    </reaction>
    <physiologicalReaction direction="left-to-right" evidence="9">
        <dbReference type="Rhea" id="RHEA:11853"/>
    </physiologicalReaction>
</comment>
<dbReference type="InterPro" id="IPR003730">
    <property type="entry name" value="Cu_polyphenol_OxRdtase"/>
</dbReference>
<dbReference type="EMBL" id="CP003051">
    <property type="protein sequence ID" value="AGA90933.1"/>
    <property type="molecule type" value="Genomic_DNA"/>
</dbReference>
<dbReference type="PANTHER" id="PTHR30616">
    <property type="entry name" value="UNCHARACTERIZED PROTEIN YFIH"/>
    <property type="match status" value="1"/>
</dbReference>
<comment type="catalytic activity">
    <reaction evidence="7">
        <text>adenosine + H2O + H(+) = inosine + NH4(+)</text>
        <dbReference type="Rhea" id="RHEA:24408"/>
        <dbReference type="ChEBI" id="CHEBI:15377"/>
        <dbReference type="ChEBI" id="CHEBI:15378"/>
        <dbReference type="ChEBI" id="CHEBI:16335"/>
        <dbReference type="ChEBI" id="CHEBI:17596"/>
        <dbReference type="ChEBI" id="CHEBI:28938"/>
        <dbReference type="EC" id="3.5.4.4"/>
    </reaction>
    <physiologicalReaction direction="left-to-right" evidence="7">
        <dbReference type="Rhea" id="RHEA:24409"/>
    </physiologicalReaction>
</comment>
<dbReference type="InterPro" id="IPR038371">
    <property type="entry name" value="Cu_polyphenol_OxRdtase_sf"/>
</dbReference>
<evidence type="ECO:0000256" key="4">
    <source>
        <dbReference type="ARBA" id="ARBA00022723"/>
    </source>
</evidence>
<dbReference type="GO" id="GO:0017061">
    <property type="term" value="F:S-methyl-5-thioadenosine phosphorylase activity"/>
    <property type="evidence" value="ECO:0007669"/>
    <property type="project" value="UniProtKB-EC"/>
</dbReference>
<dbReference type="GO" id="GO:0016787">
    <property type="term" value="F:hydrolase activity"/>
    <property type="evidence" value="ECO:0007669"/>
    <property type="project" value="UniProtKB-KW"/>
</dbReference>
<dbReference type="AlphaFoldDB" id="L0GVY0"/>
<evidence type="ECO:0000313" key="12">
    <source>
        <dbReference type="Proteomes" id="UP000010816"/>
    </source>
</evidence>
<keyword evidence="4" id="KW-0479">Metal-binding</keyword>
<dbReference type="HOGENOM" id="CLU_065784_1_1_6"/>
<evidence type="ECO:0000256" key="2">
    <source>
        <dbReference type="ARBA" id="ARBA00007353"/>
    </source>
</evidence>
<dbReference type="Gene3D" id="3.60.140.10">
    <property type="entry name" value="CNF1/YfiH-like putative cysteine hydrolases"/>
    <property type="match status" value="1"/>
</dbReference>
<evidence type="ECO:0000256" key="5">
    <source>
        <dbReference type="ARBA" id="ARBA00022801"/>
    </source>
</evidence>
<dbReference type="Proteomes" id="UP000010816">
    <property type="component" value="Chromosome"/>
</dbReference>
<evidence type="ECO:0000256" key="3">
    <source>
        <dbReference type="ARBA" id="ARBA00022679"/>
    </source>
</evidence>
<keyword evidence="3" id="KW-0808">Transferase</keyword>
<name>L0GVY0_9GAMM</name>